<dbReference type="RefSeq" id="WP_113615918.1">
    <property type="nucleotide sequence ID" value="NZ_QFFJ01000001.1"/>
</dbReference>
<evidence type="ECO:0008006" key="5">
    <source>
        <dbReference type="Google" id="ProtNLM"/>
    </source>
</evidence>
<dbReference type="AlphaFoldDB" id="A0A365Y4U4"/>
<dbReference type="OrthoDB" id="658938at2"/>
<keyword evidence="1" id="KW-0175">Coiled coil</keyword>
<reference evidence="3 4" key="1">
    <citation type="submission" date="2018-05" db="EMBL/GenBank/DDBJ databases">
        <title>Chitinophaga sp. K3CV102501T nov., isolated from isolated from a monsoon evergreen broad-leaved forest soil.</title>
        <authorList>
            <person name="Lv Y."/>
        </authorList>
    </citation>
    <scope>NUCLEOTIDE SEQUENCE [LARGE SCALE GENOMIC DNA]</scope>
    <source>
        <strain evidence="3 4">GDMCC 1.1325</strain>
    </source>
</reference>
<keyword evidence="2" id="KW-0732">Signal</keyword>
<evidence type="ECO:0000313" key="3">
    <source>
        <dbReference type="EMBL" id="RBL93321.1"/>
    </source>
</evidence>
<evidence type="ECO:0000256" key="1">
    <source>
        <dbReference type="SAM" id="Coils"/>
    </source>
</evidence>
<organism evidence="3 4">
    <name type="scientific">Chitinophaga flava</name>
    <dbReference type="NCBI Taxonomy" id="2259036"/>
    <lineage>
        <taxon>Bacteria</taxon>
        <taxon>Pseudomonadati</taxon>
        <taxon>Bacteroidota</taxon>
        <taxon>Chitinophagia</taxon>
        <taxon>Chitinophagales</taxon>
        <taxon>Chitinophagaceae</taxon>
        <taxon>Chitinophaga</taxon>
    </lineage>
</organism>
<feature type="chain" id="PRO_5016588018" description="BZIP transcription factor" evidence="2">
    <location>
        <begin position="21"/>
        <end position="281"/>
    </location>
</feature>
<protein>
    <recommendedName>
        <fullName evidence="5">BZIP transcription factor</fullName>
    </recommendedName>
</protein>
<feature type="coiled-coil region" evidence="1">
    <location>
        <begin position="247"/>
        <end position="281"/>
    </location>
</feature>
<keyword evidence="4" id="KW-1185">Reference proteome</keyword>
<gene>
    <name evidence="3" type="ORF">DF182_12405</name>
</gene>
<dbReference type="Proteomes" id="UP000253410">
    <property type="component" value="Unassembled WGS sequence"/>
</dbReference>
<feature type="signal peptide" evidence="2">
    <location>
        <begin position="1"/>
        <end position="20"/>
    </location>
</feature>
<proteinExistence type="predicted"/>
<accession>A0A365Y4U4</accession>
<comment type="caution">
    <text evidence="3">The sequence shown here is derived from an EMBL/GenBank/DDBJ whole genome shotgun (WGS) entry which is preliminary data.</text>
</comment>
<name>A0A365Y4U4_9BACT</name>
<dbReference type="EMBL" id="QFFJ01000001">
    <property type="protein sequence ID" value="RBL93321.1"/>
    <property type="molecule type" value="Genomic_DNA"/>
</dbReference>
<sequence length="281" mass="31167">MKHFLLIVAAPFVCTLTTQAQTLDNVLKNGNTTTETIITSNAEGLKIANNNAFISGWNAQNTARTGYLQFNSSGNISLSAEGARSILLLTNQQPRVTITENGYVGIGTTRPAQKFVVSNNEQEGLEVYLENNGIVGLQAYNRQTSHYMPMYIDASHLAITYGSVSIGTPSPKSELTVNGTITTKKIKVTAENWPDYVFRKDYVLPSLQDVENFITTRQHLPGIPAAATVEKEGLELGEINQKLLQKIEELTLYLIDEHKKNKELEKQVSLLNERLTKLERP</sequence>
<evidence type="ECO:0000313" key="4">
    <source>
        <dbReference type="Proteomes" id="UP000253410"/>
    </source>
</evidence>
<evidence type="ECO:0000256" key="2">
    <source>
        <dbReference type="SAM" id="SignalP"/>
    </source>
</evidence>